<name>A0A398ARX3_BRACM</name>
<proteinExistence type="predicted"/>
<gene>
    <name evidence="2" type="ORF">BRARA_A03128</name>
</gene>
<dbReference type="Proteomes" id="UP000264353">
    <property type="component" value="Chromosome A1"/>
</dbReference>
<feature type="region of interest" description="Disordered" evidence="1">
    <location>
        <begin position="39"/>
        <end position="59"/>
    </location>
</feature>
<protein>
    <submittedName>
        <fullName evidence="2">Uncharacterized protein</fullName>
    </submittedName>
</protein>
<evidence type="ECO:0000256" key="1">
    <source>
        <dbReference type="SAM" id="MobiDB-lite"/>
    </source>
</evidence>
<evidence type="ECO:0000313" key="3">
    <source>
        <dbReference type="Proteomes" id="UP000264353"/>
    </source>
</evidence>
<accession>A0A398ARX3</accession>
<dbReference type="AlphaFoldDB" id="A0A398ARX3"/>
<evidence type="ECO:0000313" key="2">
    <source>
        <dbReference type="EMBL" id="RID80467.1"/>
    </source>
</evidence>
<dbReference type="EMBL" id="CM010628">
    <property type="protein sequence ID" value="RID80467.1"/>
    <property type="molecule type" value="Genomic_DNA"/>
</dbReference>
<reference evidence="2 3" key="1">
    <citation type="submission" date="2018-06" db="EMBL/GenBank/DDBJ databases">
        <title>WGS assembly of Brassica rapa FPsc.</title>
        <authorList>
            <person name="Bowman J."/>
            <person name="Kohchi T."/>
            <person name="Yamato K."/>
            <person name="Jenkins J."/>
            <person name="Shu S."/>
            <person name="Ishizaki K."/>
            <person name="Yamaoka S."/>
            <person name="Nishihama R."/>
            <person name="Nakamura Y."/>
            <person name="Berger F."/>
            <person name="Adam C."/>
            <person name="Aki S."/>
            <person name="Althoff F."/>
            <person name="Araki T."/>
            <person name="Arteaga-Vazquez M."/>
            <person name="Balasubrmanian S."/>
            <person name="Bauer D."/>
            <person name="Boehm C."/>
            <person name="Briginshaw L."/>
            <person name="Caballero-Perez J."/>
            <person name="Catarino B."/>
            <person name="Chen F."/>
            <person name="Chiyoda S."/>
            <person name="Chovatia M."/>
            <person name="Davies K."/>
            <person name="Delmans M."/>
            <person name="Demura T."/>
            <person name="Dierschke T."/>
            <person name="Dolan L."/>
            <person name="Dorantes-Acosta A."/>
            <person name="Eklund D."/>
            <person name="Florent S."/>
            <person name="Flores-Sandoval E."/>
            <person name="Fujiyama A."/>
            <person name="Fukuzawa H."/>
            <person name="Galik B."/>
            <person name="Grimanelli D."/>
            <person name="Grimwood J."/>
            <person name="Grossniklaus U."/>
            <person name="Hamada T."/>
            <person name="Haseloff J."/>
            <person name="Hetherington A."/>
            <person name="Higo A."/>
            <person name="Hirakawa Y."/>
            <person name="Hundley H."/>
            <person name="Ikeda Y."/>
            <person name="Inoue K."/>
            <person name="Inoue S."/>
            <person name="Ishida S."/>
            <person name="Jia Q."/>
            <person name="Kakita M."/>
            <person name="Kanazawa T."/>
            <person name="Kawai Y."/>
            <person name="Kawashima T."/>
            <person name="Kennedy M."/>
            <person name="Kinose K."/>
            <person name="Kinoshita T."/>
            <person name="Kohara Y."/>
            <person name="Koide E."/>
            <person name="Komatsu K."/>
            <person name="Kopischke S."/>
            <person name="Kubo M."/>
            <person name="Kyozuka J."/>
            <person name="Lagercrantz U."/>
            <person name="Lin S."/>
            <person name="Lindquist E."/>
            <person name="Lipzen A."/>
            <person name="Lu C."/>
            <person name="Luna E."/>
            <person name="Martienssen R."/>
            <person name="Minamino N."/>
            <person name="Mizutani M."/>
            <person name="Mizutani M."/>
            <person name="Mochizuki N."/>
            <person name="Monte I."/>
            <person name="Mosher R."/>
            <person name="Nagasaki H."/>
            <person name="Nakagami H."/>
            <person name="Naramoto S."/>
            <person name="Nishitani K."/>
            <person name="Ohtani M."/>
            <person name="Okamoto T."/>
            <person name="Okumura M."/>
            <person name="Phillips J."/>
            <person name="Pollak B."/>
            <person name="Reinders A."/>
            <person name="Roevekamp M."/>
            <person name="Sano R."/>
            <person name="Sawa S."/>
            <person name="Schmid M."/>
            <person name="Shirakawa M."/>
            <person name="Solano R."/>
            <person name="Spunde A."/>
            <person name="Suetsugu N."/>
            <person name="Sugano S."/>
            <person name="Sugiyama A."/>
            <person name="Sun R."/>
            <person name="Suzuki Y."/>
            <person name="Takenaka M."/>
            <person name="Takezawa D."/>
            <person name="Tomogane H."/>
            <person name="Tsuzuki M."/>
            <person name="Ueda T."/>
            <person name="Umeda M."/>
            <person name="Ward J."/>
            <person name="Watanabe Y."/>
            <person name="Yazaki K."/>
            <person name="Yokoyama R."/>
            <person name="Yoshitake Y."/>
            <person name="Yotsui I."/>
            <person name="Zachgo S."/>
            <person name="Schmutz J."/>
        </authorList>
    </citation>
    <scope>NUCLEOTIDE SEQUENCE [LARGE SCALE GENOMIC DNA]</scope>
    <source>
        <strain evidence="3">cv. B-3</strain>
    </source>
</reference>
<organism evidence="2 3">
    <name type="scientific">Brassica campestris</name>
    <name type="common">Field mustard</name>
    <dbReference type="NCBI Taxonomy" id="3711"/>
    <lineage>
        <taxon>Eukaryota</taxon>
        <taxon>Viridiplantae</taxon>
        <taxon>Streptophyta</taxon>
        <taxon>Embryophyta</taxon>
        <taxon>Tracheophyta</taxon>
        <taxon>Spermatophyta</taxon>
        <taxon>Magnoliopsida</taxon>
        <taxon>eudicotyledons</taxon>
        <taxon>Gunneridae</taxon>
        <taxon>Pentapetalae</taxon>
        <taxon>rosids</taxon>
        <taxon>malvids</taxon>
        <taxon>Brassicales</taxon>
        <taxon>Brassicaceae</taxon>
        <taxon>Brassiceae</taxon>
        <taxon>Brassica</taxon>
    </lineage>
</organism>
<sequence length="59" mass="6622">MNALTPLRKLKHDKGGRYSRLDHRRSIGAATKMTVEVAGCHGEESRSPRQISFILNDKS</sequence>